<name>A0A512D953_9CELL</name>
<dbReference type="Gene3D" id="3.30.70.890">
    <property type="entry name" value="GHMP kinase, C-terminal domain"/>
    <property type="match status" value="1"/>
</dbReference>
<dbReference type="RefSeq" id="WP_146900165.1">
    <property type="nucleotide sequence ID" value="NZ_BAAARM010000001.1"/>
</dbReference>
<evidence type="ECO:0000313" key="15">
    <source>
        <dbReference type="Proteomes" id="UP000321181"/>
    </source>
</evidence>
<dbReference type="InterPro" id="IPR019539">
    <property type="entry name" value="GalKase_N"/>
</dbReference>
<dbReference type="InterPro" id="IPR013750">
    <property type="entry name" value="GHMP_kinase_C_dom"/>
</dbReference>
<keyword evidence="7" id="KW-0460">Magnesium</keyword>
<dbReference type="GO" id="GO:0005524">
    <property type="term" value="F:ATP binding"/>
    <property type="evidence" value="ECO:0007669"/>
    <property type="project" value="UniProtKB-UniRule"/>
</dbReference>
<dbReference type="PRINTS" id="PR00473">
    <property type="entry name" value="GALCTOKINASE"/>
</dbReference>
<dbReference type="InterPro" id="IPR006206">
    <property type="entry name" value="Mevalonate/galactokinase"/>
</dbReference>
<comment type="caution">
    <text evidence="14">The sequence shown here is derived from an EMBL/GenBank/DDBJ whole genome shotgun (WGS) entry which is preliminary data.</text>
</comment>
<organism evidence="14 15">
    <name type="scientific">Cellulomonas aerilata</name>
    <dbReference type="NCBI Taxonomy" id="515326"/>
    <lineage>
        <taxon>Bacteria</taxon>
        <taxon>Bacillati</taxon>
        <taxon>Actinomycetota</taxon>
        <taxon>Actinomycetes</taxon>
        <taxon>Micrococcales</taxon>
        <taxon>Cellulomonadaceae</taxon>
        <taxon>Cellulomonas</taxon>
    </lineage>
</organism>
<keyword evidence="15" id="KW-1185">Reference proteome</keyword>
<reference evidence="14 15" key="1">
    <citation type="submission" date="2019-07" db="EMBL/GenBank/DDBJ databases">
        <title>Whole genome shotgun sequence of Cellulomonas aerilata NBRC 106308.</title>
        <authorList>
            <person name="Hosoyama A."/>
            <person name="Uohara A."/>
            <person name="Ohji S."/>
            <person name="Ichikawa N."/>
        </authorList>
    </citation>
    <scope>NUCLEOTIDE SEQUENCE [LARGE SCALE GENOMIC DNA]</scope>
    <source>
        <strain evidence="14 15">NBRC 106308</strain>
    </source>
</reference>
<dbReference type="PRINTS" id="PR00959">
    <property type="entry name" value="MEVGALKINASE"/>
</dbReference>
<dbReference type="InterPro" id="IPR019741">
    <property type="entry name" value="Galactokinase_CS"/>
</dbReference>
<protein>
    <recommendedName>
        <fullName evidence="10">Galactokinase</fullName>
        <ecNumber evidence="10">2.7.1.6</ecNumber>
    </recommendedName>
</protein>
<dbReference type="GO" id="GO:0005829">
    <property type="term" value="C:cytosol"/>
    <property type="evidence" value="ECO:0007669"/>
    <property type="project" value="TreeGrafter"/>
</dbReference>
<evidence type="ECO:0000256" key="8">
    <source>
        <dbReference type="ARBA" id="ARBA00023144"/>
    </source>
</evidence>
<dbReference type="PROSITE" id="PS00106">
    <property type="entry name" value="GALACTOKINASE"/>
    <property type="match status" value="1"/>
</dbReference>
<comment type="similarity">
    <text evidence="1">Belongs to the GHMP kinase family. GalK subfamily.</text>
</comment>
<feature type="domain" description="Galactokinase N-terminal" evidence="13">
    <location>
        <begin position="27"/>
        <end position="75"/>
    </location>
</feature>
<dbReference type="Pfam" id="PF08544">
    <property type="entry name" value="GHMP_kinases_C"/>
    <property type="match status" value="1"/>
</dbReference>
<dbReference type="InterPro" id="IPR006204">
    <property type="entry name" value="GHMP_kinase_N_dom"/>
</dbReference>
<feature type="domain" description="GHMP kinase N-terminal" evidence="11">
    <location>
        <begin position="117"/>
        <end position="206"/>
    </location>
</feature>
<dbReference type="AlphaFoldDB" id="A0A512D953"/>
<dbReference type="SUPFAM" id="SSF54211">
    <property type="entry name" value="Ribosomal protein S5 domain 2-like"/>
    <property type="match status" value="1"/>
</dbReference>
<dbReference type="SUPFAM" id="SSF55060">
    <property type="entry name" value="GHMP Kinase, C-terminal domain"/>
    <property type="match status" value="1"/>
</dbReference>
<proteinExistence type="inferred from homology"/>
<evidence type="ECO:0000256" key="5">
    <source>
        <dbReference type="ARBA" id="ARBA00022777"/>
    </source>
</evidence>
<evidence type="ECO:0000256" key="10">
    <source>
        <dbReference type="NCBIfam" id="TIGR00131"/>
    </source>
</evidence>
<evidence type="ECO:0000259" key="11">
    <source>
        <dbReference type="Pfam" id="PF00288"/>
    </source>
</evidence>
<evidence type="ECO:0000256" key="9">
    <source>
        <dbReference type="ARBA" id="ARBA00023277"/>
    </source>
</evidence>
<gene>
    <name evidence="14" type="ORF">CAE01nite_07380</name>
</gene>
<dbReference type="OrthoDB" id="250531at2"/>
<dbReference type="InterPro" id="IPR006203">
    <property type="entry name" value="GHMP_knse_ATP-bd_CS"/>
</dbReference>
<keyword evidence="8" id="KW-0299">Galactose metabolism</keyword>
<evidence type="ECO:0000259" key="12">
    <source>
        <dbReference type="Pfam" id="PF08544"/>
    </source>
</evidence>
<dbReference type="Pfam" id="PF00288">
    <property type="entry name" value="GHMP_kinases_N"/>
    <property type="match status" value="1"/>
</dbReference>
<dbReference type="InterPro" id="IPR000705">
    <property type="entry name" value="Galactokinase"/>
</dbReference>
<dbReference type="Gene3D" id="3.30.230.10">
    <property type="match status" value="1"/>
</dbReference>
<evidence type="ECO:0000256" key="6">
    <source>
        <dbReference type="ARBA" id="ARBA00022840"/>
    </source>
</evidence>
<evidence type="ECO:0000256" key="7">
    <source>
        <dbReference type="ARBA" id="ARBA00022842"/>
    </source>
</evidence>
<dbReference type="GO" id="GO:0006012">
    <property type="term" value="P:galactose metabolic process"/>
    <property type="evidence" value="ECO:0007669"/>
    <property type="project" value="UniProtKB-UniRule"/>
</dbReference>
<evidence type="ECO:0000313" key="14">
    <source>
        <dbReference type="EMBL" id="GEO33013.1"/>
    </source>
</evidence>
<dbReference type="PANTHER" id="PTHR10457:SF7">
    <property type="entry name" value="GALACTOKINASE-RELATED"/>
    <property type="match status" value="1"/>
</dbReference>
<dbReference type="Pfam" id="PF10509">
    <property type="entry name" value="GalKase_gal_bdg"/>
    <property type="match status" value="1"/>
</dbReference>
<dbReference type="GO" id="GO:0004335">
    <property type="term" value="F:galactokinase activity"/>
    <property type="evidence" value="ECO:0007669"/>
    <property type="project" value="UniProtKB-UniRule"/>
</dbReference>
<dbReference type="InterPro" id="IPR020568">
    <property type="entry name" value="Ribosomal_Su5_D2-typ_SF"/>
</dbReference>
<feature type="domain" description="GHMP kinase C-terminal" evidence="12">
    <location>
        <begin position="315"/>
        <end position="394"/>
    </location>
</feature>
<evidence type="ECO:0000256" key="1">
    <source>
        <dbReference type="ARBA" id="ARBA00006566"/>
    </source>
</evidence>
<keyword evidence="4" id="KW-0547">Nucleotide-binding</keyword>
<dbReference type="PANTHER" id="PTHR10457">
    <property type="entry name" value="MEVALONATE KINASE/GALACTOKINASE"/>
    <property type="match status" value="1"/>
</dbReference>
<accession>A0A512D953</accession>
<keyword evidence="5 14" id="KW-0418">Kinase</keyword>
<dbReference type="EC" id="2.7.1.6" evidence="10"/>
<dbReference type="NCBIfam" id="TIGR00131">
    <property type="entry name" value="gal_kin"/>
    <property type="match status" value="1"/>
</dbReference>
<dbReference type="InterPro" id="IPR036554">
    <property type="entry name" value="GHMP_kinase_C_sf"/>
</dbReference>
<evidence type="ECO:0000256" key="4">
    <source>
        <dbReference type="ARBA" id="ARBA00022741"/>
    </source>
</evidence>
<dbReference type="FunFam" id="3.30.70.890:FF:000001">
    <property type="entry name" value="Galactokinase"/>
    <property type="match status" value="1"/>
</dbReference>
<dbReference type="InterPro" id="IPR014721">
    <property type="entry name" value="Ribsml_uS5_D2-typ_fold_subgr"/>
</dbReference>
<keyword evidence="9" id="KW-0119">Carbohydrate metabolism</keyword>
<dbReference type="PROSITE" id="PS00627">
    <property type="entry name" value="GHMP_KINASES_ATP"/>
    <property type="match status" value="1"/>
</dbReference>
<dbReference type="PIRSF" id="PIRSF000530">
    <property type="entry name" value="Galactokinase"/>
    <property type="match status" value="1"/>
</dbReference>
<dbReference type="Proteomes" id="UP000321181">
    <property type="component" value="Unassembled WGS sequence"/>
</dbReference>
<evidence type="ECO:0000256" key="2">
    <source>
        <dbReference type="ARBA" id="ARBA00022679"/>
    </source>
</evidence>
<sequence length="417" mass="42893">MSRHAARTITWVDAWEPAAGAERAVAAFRERFGAEPDGVWSAPGRVNLIGEHTDYNGGLCLPIDLPHRTYVALRRAQGEGSDATLVRLASAQEQGAGVWTSPLADVLPGRVQGWPSYAAGVAWALAGDGHVVGGFDAVVDSCVPYGAGLSSSAALECAVAVALDDVFGLGLAADDAGRARLAAACIRAENDIAGAPTGGMDQSSSLRARSGHALLLDCLDQSVRHVPFDLAAAGLALLVVDTRAEHALVDGQYAARRTACEAAAAQLGVGTLREITPDALPDALARLTDGDQPAEVTRRRVRHVVTEIARVQEFVALLDAGRVRDVGPLMDASHASLRDDYEVSAPELDRVVESARSAGALGARMTGGGFGGSAIALVEVGSIDAVAAAVARAFDEAGFTPPAFLVAEASAPAGRTA</sequence>
<evidence type="ECO:0000259" key="13">
    <source>
        <dbReference type="Pfam" id="PF10509"/>
    </source>
</evidence>
<keyword evidence="3" id="KW-0479">Metal-binding</keyword>
<dbReference type="EMBL" id="BJYY01000002">
    <property type="protein sequence ID" value="GEO33013.1"/>
    <property type="molecule type" value="Genomic_DNA"/>
</dbReference>
<keyword evidence="2" id="KW-0808">Transferase</keyword>
<evidence type="ECO:0000256" key="3">
    <source>
        <dbReference type="ARBA" id="ARBA00022723"/>
    </source>
</evidence>
<keyword evidence="6" id="KW-0067">ATP-binding</keyword>
<dbReference type="GO" id="GO:0046872">
    <property type="term" value="F:metal ion binding"/>
    <property type="evidence" value="ECO:0007669"/>
    <property type="project" value="UniProtKB-KW"/>
</dbReference>